<organism evidence="2">
    <name type="scientific">uncultured organism</name>
    <dbReference type="NCBI Taxonomy" id="155900"/>
    <lineage>
        <taxon>unclassified sequences</taxon>
        <taxon>environmental samples</taxon>
    </lineage>
</organism>
<keyword evidence="1" id="KW-0472">Membrane</keyword>
<feature type="transmembrane region" description="Helical" evidence="1">
    <location>
        <begin position="48"/>
        <end position="73"/>
    </location>
</feature>
<evidence type="ECO:0000256" key="1">
    <source>
        <dbReference type="SAM" id="Phobius"/>
    </source>
</evidence>
<evidence type="ECO:0000313" key="2">
    <source>
        <dbReference type="EMBL" id="AGF87266.1"/>
    </source>
</evidence>
<protein>
    <submittedName>
        <fullName evidence="2">Thiol:disulfide interchange protein DsbD</fullName>
    </submittedName>
</protein>
<sequence>MKSLFHPKFPGKRGLIEVPYCLMDTLLAVFALLLVAIAAWLLAPVLPWWGLILAGVALVLLVPAGVGVAAGIIQKRF</sequence>
<dbReference type="AlphaFoldDB" id="M1Q0S4"/>
<accession>M1Q0S4</accession>
<dbReference type="EMBL" id="KC157640">
    <property type="protein sequence ID" value="AGF87266.1"/>
    <property type="molecule type" value="Genomic_DNA"/>
</dbReference>
<reference evidence="2" key="1">
    <citation type="journal article" date="2014" name="PLoS ONE">
        <title>New hydrocarbon degradation pathways in the microbial metagenome from brazilian petroleum reservoirs.</title>
        <authorList>
            <person name="Sierra-Garcia I.N."/>
            <person name="Correa Alvarez J."/>
            <person name="Pantaroto de Vasconcellos S."/>
            <person name="Pereira de Souza A."/>
            <person name="Dos Santos Neto E.V."/>
            <person name="de Oliveira V.M."/>
        </authorList>
    </citation>
    <scope>NUCLEOTIDE SEQUENCE</scope>
</reference>
<proteinExistence type="predicted"/>
<feature type="transmembrane region" description="Helical" evidence="1">
    <location>
        <begin position="21"/>
        <end position="42"/>
    </location>
</feature>
<name>M1Q0S4_9ZZZZ</name>
<keyword evidence="1" id="KW-1133">Transmembrane helix</keyword>
<keyword evidence="1" id="KW-0812">Transmembrane</keyword>